<dbReference type="GO" id="GO:0016887">
    <property type="term" value="F:ATP hydrolysis activity"/>
    <property type="evidence" value="ECO:0007669"/>
    <property type="project" value="InterPro"/>
</dbReference>
<evidence type="ECO:0000259" key="1">
    <source>
        <dbReference type="Pfam" id="PF00004"/>
    </source>
</evidence>
<dbReference type="PANTHER" id="PTHR43718:SF2">
    <property type="entry name" value="LON PROTEASE HOMOLOG, MITOCHONDRIAL"/>
    <property type="match status" value="1"/>
</dbReference>
<gene>
    <name evidence="2" type="ORF">SAMN05216262_103137</name>
</gene>
<dbReference type="GO" id="GO:0004252">
    <property type="term" value="F:serine-type endopeptidase activity"/>
    <property type="evidence" value="ECO:0007669"/>
    <property type="project" value="InterPro"/>
</dbReference>
<keyword evidence="3" id="KW-1185">Reference proteome</keyword>
<dbReference type="GO" id="GO:0007005">
    <property type="term" value="P:mitochondrion organization"/>
    <property type="evidence" value="ECO:0007669"/>
    <property type="project" value="TreeGrafter"/>
</dbReference>
<organism evidence="2 3">
    <name type="scientific">Colwellia chukchiensis</name>
    <dbReference type="NCBI Taxonomy" id="641665"/>
    <lineage>
        <taxon>Bacteria</taxon>
        <taxon>Pseudomonadati</taxon>
        <taxon>Pseudomonadota</taxon>
        <taxon>Gammaproteobacteria</taxon>
        <taxon>Alteromonadales</taxon>
        <taxon>Colwelliaceae</taxon>
        <taxon>Colwellia</taxon>
    </lineage>
</organism>
<dbReference type="GO" id="GO:0051131">
    <property type="term" value="P:chaperone-mediated protein complex assembly"/>
    <property type="evidence" value="ECO:0007669"/>
    <property type="project" value="TreeGrafter"/>
</dbReference>
<dbReference type="InterPro" id="IPR027065">
    <property type="entry name" value="Lon_Prtase"/>
</dbReference>
<dbReference type="Proteomes" id="UP000199297">
    <property type="component" value="Unassembled WGS sequence"/>
</dbReference>
<dbReference type="EMBL" id="FOBI01000003">
    <property type="protein sequence ID" value="SEK85951.1"/>
    <property type="molecule type" value="Genomic_DNA"/>
</dbReference>
<dbReference type="GO" id="GO:0006515">
    <property type="term" value="P:protein quality control for misfolded or incompletely synthesized proteins"/>
    <property type="evidence" value="ECO:0007669"/>
    <property type="project" value="TreeGrafter"/>
</dbReference>
<dbReference type="GO" id="GO:0003697">
    <property type="term" value="F:single-stranded DNA binding"/>
    <property type="evidence" value="ECO:0007669"/>
    <property type="project" value="TreeGrafter"/>
</dbReference>
<dbReference type="Pfam" id="PF00004">
    <property type="entry name" value="AAA"/>
    <property type="match status" value="1"/>
</dbReference>
<evidence type="ECO:0000313" key="3">
    <source>
        <dbReference type="Proteomes" id="UP000199297"/>
    </source>
</evidence>
<dbReference type="RefSeq" id="WP_005492632.1">
    <property type="nucleotide sequence ID" value="NZ_FOBI01000003.1"/>
</dbReference>
<sequence>MQNTSSNKITIKLDKEITSLDFIRNYHPVVIRHALSNFPNLDLDTCLAYVSNKTVIRYLLLCDVNDVYSLKDKYKRNLTTATPSSCKLEVSKLKKALRKSKNILLSRGQKLAVGLNCRSFSDIRDLAEYGYENLKNVLPSIPDSALADLIGFQDNTDLLLECLPASRIKTIKQLSQKQMGINKDTHSTLTLIAFELKQYLLKPDLYGSDPYTFTLKTYQEKVLEFLYMMPEEVRRLGISSVRDEWVVAALKVLEPFEQFRFLSIFENETANRVFDLYKTKPSFHEVGFKYLNKIVKAICVGAKAYKLKQESVPIDLEESKIPFNFHRLNDYSWQVWEELIDDVTEKLIYCATCFCRNDVSMNNFNDFLKAKDRQINYQKFDNTIEVTEIEALDFQDKIIGECERIKAFIDDVNFSALENEIMKFHGISDESLERVPVTQEPVLYPDEECSEPETIEVYNHDDLMTNIMLGLKEHDEKIFNQIQAKGNKKRIVKVPSDFIVRLNDLATSFPNCAHIVEYLRGVMTEAFLTSKPINLPVINLDGEPGCGKSQFVLEFAKLFELESTSLPVTSMGDKFELIGAHRTWNNASIGAFAKAMLLDGETYNQCFLIDELCQVKNSGERNLVPTLLGFFESEQRKSLLENYLDVEVDFSGFIIFTTTNNIENLTPALKSRIVSFTVEKPSPEQMKIIGQNIYQKHIQERGLQDILSSEIPEKCQHHYLGVVPRQAKQIIESAIRKAIQRYDVNNPRTICLSIHDFVSIMNNQSNPIGFIH</sequence>
<dbReference type="SUPFAM" id="SSF52540">
    <property type="entry name" value="P-loop containing nucleoside triphosphate hydrolases"/>
    <property type="match status" value="1"/>
</dbReference>
<proteinExistence type="predicted"/>
<accession>A0A1H7KGH4</accession>
<dbReference type="Gene3D" id="3.40.50.300">
    <property type="entry name" value="P-loop containing nucleotide triphosphate hydrolases"/>
    <property type="match status" value="1"/>
</dbReference>
<dbReference type="InterPro" id="IPR003959">
    <property type="entry name" value="ATPase_AAA_core"/>
</dbReference>
<protein>
    <submittedName>
        <fullName evidence="2">ATPase family associated with various cellular activities (AAA)</fullName>
    </submittedName>
</protein>
<feature type="domain" description="ATPase AAA-type core" evidence="1">
    <location>
        <begin position="540"/>
        <end position="673"/>
    </location>
</feature>
<dbReference type="OrthoDB" id="9809379at2"/>
<dbReference type="GO" id="GO:0004176">
    <property type="term" value="F:ATP-dependent peptidase activity"/>
    <property type="evidence" value="ECO:0007669"/>
    <property type="project" value="InterPro"/>
</dbReference>
<dbReference type="PANTHER" id="PTHR43718">
    <property type="entry name" value="LON PROTEASE"/>
    <property type="match status" value="1"/>
</dbReference>
<evidence type="ECO:0000313" key="2">
    <source>
        <dbReference type="EMBL" id="SEK85951.1"/>
    </source>
</evidence>
<reference evidence="3" key="1">
    <citation type="submission" date="2016-10" db="EMBL/GenBank/DDBJ databases">
        <authorList>
            <person name="Varghese N."/>
            <person name="Submissions S."/>
        </authorList>
    </citation>
    <scope>NUCLEOTIDE SEQUENCE [LARGE SCALE GENOMIC DNA]</scope>
    <source>
        <strain evidence="3">CGMCC 1.9127</strain>
    </source>
</reference>
<dbReference type="AlphaFoldDB" id="A0A1H7KGH4"/>
<dbReference type="STRING" id="641665.GCA_002104455_02658"/>
<dbReference type="GO" id="GO:0005524">
    <property type="term" value="F:ATP binding"/>
    <property type="evidence" value="ECO:0007669"/>
    <property type="project" value="InterPro"/>
</dbReference>
<name>A0A1H7KGH4_9GAMM</name>
<dbReference type="InterPro" id="IPR027417">
    <property type="entry name" value="P-loop_NTPase"/>
</dbReference>